<feature type="region of interest" description="Disordered" evidence="8">
    <location>
        <begin position="407"/>
        <end position="427"/>
    </location>
</feature>
<dbReference type="RefSeq" id="XP_013024672.1">
    <property type="nucleotide sequence ID" value="XM_013169218.1"/>
</dbReference>
<dbReference type="GO" id="GO:0000723">
    <property type="term" value="P:telomere maintenance"/>
    <property type="evidence" value="ECO:0007669"/>
    <property type="project" value="EnsemblFungi"/>
</dbReference>
<dbReference type="SMART" id="SM00382">
    <property type="entry name" value="AAA"/>
    <property type="match status" value="1"/>
</dbReference>
<evidence type="ECO:0000256" key="1">
    <source>
        <dbReference type="ARBA" id="ARBA00004123"/>
    </source>
</evidence>
<evidence type="ECO:0000256" key="8">
    <source>
        <dbReference type="SAM" id="MobiDB-lite"/>
    </source>
</evidence>
<reference evidence="10 11" key="1">
    <citation type="journal article" date="2011" name="Science">
        <title>Comparative functional genomics of the fission yeasts.</title>
        <authorList>
            <person name="Rhind N."/>
            <person name="Chen Z."/>
            <person name="Yassour M."/>
            <person name="Thompson D.A."/>
            <person name="Haas B.J."/>
            <person name="Habib N."/>
            <person name="Wapinski I."/>
            <person name="Roy S."/>
            <person name="Lin M.F."/>
            <person name="Heiman D.I."/>
            <person name="Young S.K."/>
            <person name="Furuya K."/>
            <person name="Guo Y."/>
            <person name="Pidoux A."/>
            <person name="Chen H.M."/>
            <person name="Robbertse B."/>
            <person name="Goldberg J.M."/>
            <person name="Aoki K."/>
            <person name="Bayne E.H."/>
            <person name="Berlin A.M."/>
            <person name="Desjardins C.A."/>
            <person name="Dobbs E."/>
            <person name="Dukaj L."/>
            <person name="Fan L."/>
            <person name="FitzGerald M.G."/>
            <person name="French C."/>
            <person name="Gujja S."/>
            <person name="Hansen K."/>
            <person name="Keifenheim D."/>
            <person name="Levin J.Z."/>
            <person name="Mosher R.A."/>
            <person name="Mueller C.A."/>
            <person name="Pfiffner J."/>
            <person name="Priest M."/>
            <person name="Russ C."/>
            <person name="Smialowska A."/>
            <person name="Swoboda P."/>
            <person name="Sykes S.M."/>
            <person name="Vaughn M."/>
            <person name="Vengrova S."/>
            <person name="Yoder R."/>
            <person name="Zeng Q."/>
            <person name="Allshire R."/>
            <person name="Baulcombe D."/>
            <person name="Birren B.W."/>
            <person name="Brown W."/>
            <person name="Ekwall K."/>
            <person name="Kellis M."/>
            <person name="Leatherwood J."/>
            <person name="Levin H."/>
            <person name="Margalit H."/>
            <person name="Martienssen R."/>
            <person name="Nieduszynski C.A."/>
            <person name="Spatafora J.W."/>
            <person name="Friedman N."/>
            <person name="Dalgaard J.Z."/>
            <person name="Baumann P."/>
            <person name="Niki H."/>
            <person name="Regev A."/>
            <person name="Nusbaum C."/>
        </authorList>
    </citation>
    <scope>NUCLEOTIDE SEQUENCE [LARGE SCALE GENOMIC DNA]</scope>
    <source>
        <strain evidence="11">OY26 / ATCC MYA-4695 / CBS 11777 / NBRC 106824 / NRRL Y48691</strain>
    </source>
</reference>
<dbReference type="InterPro" id="IPR003593">
    <property type="entry name" value="AAA+_ATPase"/>
</dbReference>
<evidence type="ECO:0000256" key="6">
    <source>
        <dbReference type="ARBA" id="ARBA00023242"/>
    </source>
</evidence>
<dbReference type="PANTHER" id="PTHR12172:SF0">
    <property type="entry name" value="CELL CYCLE CHECKPOINT PROTEIN RAD17"/>
    <property type="match status" value="1"/>
</dbReference>
<evidence type="ECO:0000256" key="7">
    <source>
        <dbReference type="ARBA" id="ARBA00023306"/>
    </source>
</evidence>
<proteinExistence type="inferred from homology"/>
<dbReference type="AlphaFoldDB" id="S9X8N6"/>
<dbReference type="Gene3D" id="1.10.8.60">
    <property type="match status" value="1"/>
</dbReference>
<dbReference type="Pfam" id="PF25812">
    <property type="entry name" value="RAD24_helical"/>
    <property type="match status" value="1"/>
</dbReference>
<feature type="domain" description="Guanylate kinase-like" evidence="9">
    <location>
        <begin position="100"/>
        <end position="322"/>
    </location>
</feature>
<dbReference type="InterPro" id="IPR008144">
    <property type="entry name" value="Guanylate_kin-like_dom"/>
</dbReference>
<keyword evidence="5" id="KW-0067">ATP-binding</keyword>
<dbReference type="OMA" id="ECDALMD"/>
<dbReference type="GO" id="GO:0033314">
    <property type="term" value="P:mitotic DNA replication checkpoint signaling"/>
    <property type="evidence" value="ECO:0007669"/>
    <property type="project" value="EnsemblFungi"/>
</dbReference>
<dbReference type="EMBL" id="KE546993">
    <property type="protein sequence ID" value="EPY50186.1"/>
    <property type="molecule type" value="Genomic_DNA"/>
</dbReference>
<keyword evidence="6" id="KW-0539">Nucleus</keyword>
<keyword evidence="3" id="KW-0547">Nucleotide-binding</keyword>
<organism evidence="10 11">
    <name type="scientific">Schizosaccharomyces cryophilus (strain OY26 / ATCC MYA-4695 / CBS 11777 / NBRC 106824 / NRRL Y48691)</name>
    <name type="common">Fission yeast</name>
    <dbReference type="NCBI Taxonomy" id="653667"/>
    <lineage>
        <taxon>Eukaryota</taxon>
        <taxon>Fungi</taxon>
        <taxon>Dikarya</taxon>
        <taxon>Ascomycota</taxon>
        <taxon>Taphrinomycotina</taxon>
        <taxon>Schizosaccharomycetes</taxon>
        <taxon>Schizosaccharomycetales</taxon>
        <taxon>Schizosaccharomycetaceae</taxon>
        <taxon>Schizosaccharomyces</taxon>
    </lineage>
</organism>
<dbReference type="GO" id="GO:0005524">
    <property type="term" value="F:ATP binding"/>
    <property type="evidence" value="ECO:0007669"/>
    <property type="project" value="UniProtKB-KW"/>
</dbReference>
<feature type="compositionally biased region" description="Polar residues" evidence="8">
    <location>
        <begin position="327"/>
        <end position="345"/>
    </location>
</feature>
<dbReference type="GO" id="GO:0000785">
    <property type="term" value="C:chromatin"/>
    <property type="evidence" value="ECO:0007669"/>
    <property type="project" value="EnsemblFungi"/>
</dbReference>
<gene>
    <name evidence="10" type="ORF">SPOG_00947</name>
</gene>
<protein>
    <submittedName>
        <fullName evidence="10">RFC like checkpoint protein Rad17</fullName>
    </submittedName>
</protein>
<dbReference type="Pfam" id="PF03215">
    <property type="entry name" value="Rad17"/>
    <property type="match status" value="1"/>
</dbReference>
<dbReference type="SUPFAM" id="SSF52540">
    <property type="entry name" value="P-loop containing nucleoside triphosphate hydrolases"/>
    <property type="match status" value="1"/>
</dbReference>
<feature type="region of interest" description="Disordered" evidence="8">
    <location>
        <begin position="327"/>
        <end position="350"/>
    </location>
</feature>
<dbReference type="OrthoDB" id="10265971at2759"/>
<evidence type="ECO:0000256" key="2">
    <source>
        <dbReference type="ARBA" id="ARBA00006168"/>
    </source>
</evidence>
<dbReference type="STRING" id="653667.S9X8N6"/>
<evidence type="ECO:0000259" key="9">
    <source>
        <dbReference type="PROSITE" id="PS50052"/>
    </source>
</evidence>
<dbReference type="GO" id="GO:0031573">
    <property type="term" value="P:mitotic intra-S DNA damage checkpoint signaling"/>
    <property type="evidence" value="ECO:0007669"/>
    <property type="project" value="EnsemblFungi"/>
</dbReference>
<keyword evidence="7" id="KW-0131">Cell cycle</keyword>
<evidence type="ECO:0000256" key="4">
    <source>
        <dbReference type="ARBA" id="ARBA00022763"/>
    </source>
</evidence>
<dbReference type="GO" id="GO:0003689">
    <property type="term" value="F:DNA clamp loader activity"/>
    <property type="evidence" value="ECO:0007669"/>
    <property type="project" value="TreeGrafter"/>
</dbReference>
<dbReference type="PROSITE" id="PS50052">
    <property type="entry name" value="GUANYLATE_KINASE_2"/>
    <property type="match status" value="1"/>
</dbReference>
<evidence type="ECO:0000256" key="3">
    <source>
        <dbReference type="ARBA" id="ARBA00022741"/>
    </source>
</evidence>
<dbReference type="GeneID" id="25035278"/>
<keyword evidence="11" id="KW-1185">Reference proteome</keyword>
<evidence type="ECO:0000313" key="11">
    <source>
        <dbReference type="Proteomes" id="UP000015464"/>
    </source>
</evidence>
<dbReference type="InterPro" id="IPR057927">
    <property type="entry name" value="RAD24-like_helical"/>
</dbReference>
<evidence type="ECO:0000313" key="10">
    <source>
        <dbReference type="EMBL" id="EPY50186.1"/>
    </source>
</evidence>
<dbReference type="Gene3D" id="3.40.50.300">
    <property type="entry name" value="P-loop containing nucleotide triphosphate hydrolases"/>
    <property type="match status" value="1"/>
</dbReference>
<dbReference type="eggNOG" id="KOG1970">
    <property type="taxonomic scope" value="Eukaryota"/>
</dbReference>
<comment type="subcellular location">
    <subcellularLocation>
        <location evidence="1">Nucleus</location>
    </subcellularLocation>
</comment>
<dbReference type="InterPro" id="IPR004582">
    <property type="entry name" value="Checkpoint_prot_Rad17_Rad24"/>
</dbReference>
<keyword evidence="4" id="KW-0227">DNA damage</keyword>
<dbReference type="GO" id="GO:0003682">
    <property type="term" value="F:chromatin binding"/>
    <property type="evidence" value="ECO:0007669"/>
    <property type="project" value="EnsemblFungi"/>
</dbReference>
<dbReference type="Proteomes" id="UP000015464">
    <property type="component" value="Unassembled WGS sequence"/>
</dbReference>
<dbReference type="GO" id="GO:0006281">
    <property type="term" value="P:DNA repair"/>
    <property type="evidence" value="ECO:0007669"/>
    <property type="project" value="InterPro"/>
</dbReference>
<dbReference type="PANTHER" id="PTHR12172">
    <property type="entry name" value="CELL CYCLE CHECKPOINT PROTEIN RAD17"/>
    <property type="match status" value="1"/>
</dbReference>
<accession>S9X8N6</accession>
<dbReference type="HOGENOM" id="CLU_450679_0_0_1"/>
<comment type="similarity">
    <text evidence="2">Belongs to the rad17/RAD24 family.</text>
</comment>
<name>S9X8N6_SCHCR</name>
<dbReference type="GO" id="GO:0140445">
    <property type="term" value="C:chromosome, telomeric repeat region"/>
    <property type="evidence" value="ECO:0007669"/>
    <property type="project" value="EnsemblFungi"/>
</dbReference>
<dbReference type="CDD" id="cd00009">
    <property type="entry name" value="AAA"/>
    <property type="match status" value="1"/>
</dbReference>
<sequence>MQRRLSLSGTPKKSLASSKRKGKQSSIKYSPANAKRRRDTHVLPDEEIETISDEESIPVNSNSSFLWFEKYQPTKSSELAVHKGKVNAIRQWMNESCPYSRLLVLSGPSGCGKSTTVRILAHEMGASLVEWSNPMDTRSQNYQDYNTEQFSLTEKFQRFMSLAETYPELELHSSAKDLRKKNTSESKKFVLLDELPYLSKQTGTLQMFREVLLSALQSRGQYSIILILTETKSINSEGTTFQDKEMSFGTQILGPELLDHHHVSVIPMNPIATTFMKKAIDLILKKENIPLQSKSSTFIQDLVTASEGDLRNVLNALQFYLPRKNKQFPSKENNGKYESQSSTSREASEMLTRISGRKDSLYSALTTFRWKLEDDDDKQKEYQKDIGLGMLHALGKVIWNKREGDDEVLSSNAQPSSNVPNGKEEQRQKGNLNLYSGLFTEANALEKRPSLVDVKTTIEQAGLSGSMFRYGIFENYIDSCLNQMEAYSVCDILSFADTMAIDYPYSYQADEMSLWFAIQGTLWYLPSPVPRKWRQIKFHRWREDEISNRPLDDYSAIYGKSSTIEYVQTIINNENQALEDPDDPIEEDDPA</sequence>
<dbReference type="GO" id="GO:0005634">
    <property type="term" value="C:nucleus"/>
    <property type="evidence" value="ECO:0007669"/>
    <property type="project" value="UniProtKB-SubCell"/>
</dbReference>
<dbReference type="InterPro" id="IPR027417">
    <property type="entry name" value="P-loop_NTPase"/>
</dbReference>
<evidence type="ECO:0000256" key="5">
    <source>
        <dbReference type="ARBA" id="ARBA00022840"/>
    </source>
</evidence>
<feature type="region of interest" description="Disordered" evidence="8">
    <location>
        <begin position="1"/>
        <end position="41"/>
    </location>
</feature>
<dbReference type="GO" id="GO:0007095">
    <property type="term" value="P:mitotic G2 DNA damage checkpoint signaling"/>
    <property type="evidence" value="ECO:0007669"/>
    <property type="project" value="EnsemblFungi"/>
</dbReference>
<feature type="compositionally biased region" description="Polar residues" evidence="8">
    <location>
        <begin position="409"/>
        <end position="420"/>
    </location>
</feature>
<feature type="compositionally biased region" description="Polar residues" evidence="8">
    <location>
        <begin position="1"/>
        <end position="17"/>
    </location>
</feature>